<dbReference type="PATRIC" id="fig|1244083.3.peg.2332"/>
<evidence type="ECO:0000313" key="1">
    <source>
        <dbReference type="EMBL" id="EKU10235.1"/>
    </source>
</evidence>
<organism evidence="1 2">
    <name type="scientific">Campylobacter showae CSUNSWCD</name>
    <dbReference type="NCBI Taxonomy" id="1244083"/>
    <lineage>
        <taxon>Bacteria</taxon>
        <taxon>Pseudomonadati</taxon>
        <taxon>Campylobacterota</taxon>
        <taxon>Epsilonproteobacteria</taxon>
        <taxon>Campylobacterales</taxon>
        <taxon>Campylobacteraceae</taxon>
        <taxon>Campylobacter</taxon>
    </lineage>
</organism>
<sequence>MLDFVKFSLRRLHCLACAQILLQSKQIYSAIHPLIDLRSNLKSNL</sequence>
<proteinExistence type="predicted"/>
<dbReference type="STRING" id="1244083.CSUNSWCD_1085"/>
<gene>
    <name evidence="1" type="ORF">CSUNSWCD_1085</name>
</gene>
<protein>
    <submittedName>
        <fullName evidence="1">Uncharacterized protein</fullName>
    </submittedName>
</protein>
<reference evidence="1 2" key="1">
    <citation type="journal article" date="2013" name="Genome Announc.">
        <title>Genome Sequence of Campylobacter showae UNSWCD, Isolated from a Patient with Crohn's Disease.</title>
        <authorList>
            <person name="Tay A.P."/>
            <person name="Kaakoush N.O."/>
            <person name="Deshpande N.P."/>
            <person name="Chen Z."/>
            <person name="Mitchell H."/>
            <person name="Wilkins M.R."/>
        </authorList>
    </citation>
    <scope>NUCLEOTIDE SEQUENCE [LARGE SCALE GENOMIC DNA]</scope>
    <source>
        <strain evidence="1 2">CSUNSWCD</strain>
    </source>
</reference>
<dbReference type="AlphaFoldDB" id="M5IHF2"/>
<comment type="caution">
    <text evidence="1">The sequence shown here is derived from an EMBL/GenBank/DDBJ whole genome shotgun (WGS) entry which is preliminary data.</text>
</comment>
<dbReference type="EMBL" id="AMZQ01000017">
    <property type="protein sequence ID" value="EKU10235.1"/>
    <property type="molecule type" value="Genomic_DNA"/>
</dbReference>
<dbReference type="Proteomes" id="UP000011939">
    <property type="component" value="Unassembled WGS sequence"/>
</dbReference>
<evidence type="ECO:0000313" key="2">
    <source>
        <dbReference type="Proteomes" id="UP000011939"/>
    </source>
</evidence>
<name>M5IHF2_9BACT</name>
<accession>M5IHF2</accession>